<organism evidence="1 2">
    <name type="scientific">Diphasiastrum complanatum</name>
    <name type="common">Issler's clubmoss</name>
    <name type="synonym">Lycopodium complanatum</name>
    <dbReference type="NCBI Taxonomy" id="34168"/>
    <lineage>
        <taxon>Eukaryota</taxon>
        <taxon>Viridiplantae</taxon>
        <taxon>Streptophyta</taxon>
        <taxon>Embryophyta</taxon>
        <taxon>Tracheophyta</taxon>
        <taxon>Lycopodiopsida</taxon>
        <taxon>Lycopodiales</taxon>
        <taxon>Lycopodiaceae</taxon>
        <taxon>Lycopodioideae</taxon>
        <taxon>Diphasiastrum</taxon>
    </lineage>
</organism>
<sequence length="133" mass="14839">MSIQRCFLALKKAWSYVRSTPWLYESITLGATVAMISSTSALAYSSALMRFPKISPTLLYSTSMKSALQQAIMDTACHECNALRMYTLKKAPSSLLSPLLGFSMDTLAVEMVMSILISFIIVTFSIFLVREMR</sequence>
<dbReference type="EMBL" id="CM055102">
    <property type="protein sequence ID" value="KAJ7538293.1"/>
    <property type="molecule type" value="Genomic_DNA"/>
</dbReference>
<reference evidence="2" key="1">
    <citation type="journal article" date="2024" name="Proc. Natl. Acad. Sci. U.S.A.">
        <title>Extraordinary preservation of gene collinearity over three hundred million years revealed in homosporous lycophytes.</title>
        <authorList>
            <person name="Li C."/>
            <person name="Wickell D."/>
            <person name="Kuo L.Y."/>
            <person name="Chen X."/>
            <person name="Nie B."/>
            <person name="Liao X."/>
            <person name="Peng D."/>
            <person name="Ji J."/>
            <person name="Jenkins J."/>
            <person name="Williams M."/>
            <person name="Shu S."/>
            <person name="Plott C."/>
            <person name="Barry K."/>
            <person name="Rajasekar S."/>
            <person name="Grimwood J."/>
            <person name="Han X."/>
            <person name="Sun S."/>
            <person name="Hou Z."/>
            <person name="He W."/>
            <person name="Dai G."/>
            <person name="Sun C."/>
            <person name="Schmutz J."/>
            <person name="Leebens-Mack J.H."/>
            <person name="Li F.W."/>
            <person name="Wang L."/>
        </authorList>
    </citation>
    <scope>NUCLEOTIDE SEQUENCE [LARGE SCALE GENOMIC DNA]</scope>
    <source>
        <strain evidence="2">cv. PW_Plant_1</strain>
    </source>
</reference>
<gene>
    <name evidence="1" type="ORF">O6H91_11G042300</name>
</gene>
<protein>
    <submittedName>
        <fullName evidence="1">Uncharacterized protein</fullName>
    </submittedName>
</protein>
<name>A0ACC2C8F5_DIPCM</name>
<evidence type="ECO:0000313" key="2">
    <source>
        <dbReference type="Proteomes" id="UP001162992"/>
    </source>
</evidence>
<keyword evidence="2" id="KW-1185">Reference proteome</keyword>
<accession>A0ACC2C8F5</accession>
<dbReference type="Proteomes" id="UP001162992">
    <property type="component" value="Chromosome 11"/>
</dbReference>
<proteinExistence type="predicted"/>
<comment type="caution">
    <text evidence="1">The sequence shown here is derived from an EMBL/GenBank/DDBJ whole genome shotgun (WGS) entry which is preliminary data.</text>
</comment>
<evidence type="ECO:0000313" key="1">
    <source>
        <dbReference type="EMBL" id="KAJ7538293.1"/>
    </source>
</evidence>